<keyword evidence="2" id="KW-1133">Transmembrane helix</keyword>
<evidence type="ECO:0000256" key="2">
    <source>
        <dbReference type="SAM" id="Phobius"/>
    </source>
</evidence>
<dbReference type="Proteomes" id="UP000799291">
    <property type="component" value="Unassembled WGS sequence"/>
</dbReference>
<dbReference type="PANTHER" id="PTHR35184:SF1">
    <property type="entry name" value="INTEGRAL MEMBRANE PROTEIN"/>
    <property type="match status" value="1"/>
</dbReference>
<evidence type="ECO:0000313" key="4">
    <source>
        <dbReference type="Proteomes" id="UP000799291"/>
    </source>
</evidence>
<dbReference type="Pfam" id="PF11309">
    <property type="entry name" value="DUF3112"/>
    <property type="match status" value="1"/>
</dbReference>
<dbReference type="AlphaFoldDB" id="A0A6G1IKL8"/>
<keyword evidence="4" id="KW-1185">Reference proteome</keyword>
<feature type="transmembrane region" description="Helical" evidence="2">
    <location>
        <begin position="67"/>
        <end position="87"/>
    </location>
</feature>
<feature type="transmembrane region" description="Helical" evidence="2">
    <location>
        <begin position="139"/>
        <end position="164"/>
    </location>
</feature>
<feature type="compositionally biased region" description="Polar residues" evidence="1">
    <location>
        <begin position="573"/>
        <end position="591"/>
    </location>
</feature>
<accession>A0A6G1IKL8</accession>
<feature type="compositionally biased region" description="Basic and acidic residues" evidence="1">
    <location>
        <begin position="611"/>
        <end position="622"/>
    </location>
</feature>
<name>A0A6G1IKL8_9PLEO</name>
<feature type="transmembrane region" description="Helical" evidence="2">
    <location>
        <begin position="34"/>
        <end position="55"/>
    </location>
</feature>
<proteinExistence type="predicted"/>
<dbReference type="EMBL" id="MU005612">
    <property type="protein sequence ID" value="KAF2678491.1"/>
    <property type="molecule type" value="Genomic_DNA"/>
</dbReference>
<dbReference type="OrthoDB" id="3357002at2759"/>
<keyword evidence="2" id="KW-0812">Transmembrane</keyword>
<reference evidence="3" key="1">
    <citation type="journal article" date="2020" name="Stud. Mycol.">
        <title>101 Dothideomycetes genomes: a test case for predicting lifestyles and emergence of pathogens.</title>
        <authorList>
            <person name="Haridas S."/>
            <person name="Albert R."/>
            <person name="Binder M."/>
            <person name="Bloem J."/>
            <person name="Labutti K."/>
            <person name="Salamov A."/>
            <person name="Andreopoulos B."/>
            <person name="Baker S."/>
            <person name="Barry K."/>
            <person name="Bills G."/>
            <person name="Bluhm B."/>
            <person name="Cannon C."/>
            <person name="Castanera R."/>
            <person name="Culley D."/>
            <person name="Daum C."/>
            <person name="Ezra D."/>
            <person name="Gonzalez J."/>
            <person name="Henrissat B."/>
            <person name="Kuo A."/>
            <person name="Liang C."/>
            <person name="Lipzen A."/>
            <person name="Lutzoni F."/>
            <person name="Magnuson J."/>
            <person name="Mondo S."/>
            <person name="Nolan M."/>
            <person name="Ohm R."/>
            <person name="Pangilinan J."/>
            <person name="Park H.-J."/>
            <person name="Ramirez L."/>
            <person name="Alfaro M."/>
            <person name="Sun H."/>
            <person name="Tritt A."/>
            <person name="Yoshinaga Y."/>
            <person name="Zwiers L.-H."/>
            <person name="Turgeon B."/>
            <person name="Goodwin S."/>
            <person name="Spatafora J."/>
            <person name="Crous P."/>
            <person name="Grigoriev I."/>
        </authorList>
    </citation>
    <scope>NUCLEOTIDE SEQUENCE</scope>
    <source>
        <strain evidence="3">CBS 122367</strain>
    </source>
</reference>
<feature type="transmembrane region" description="Helical" evidence="2">
    <location>
        <begin position="99"/>
        <end position="119"/>
    </location>
</feature>
<organism evidence="3 4">
    <name type="scientific">Lentithecium fluviatile CBS 122367</name>
    <dbReference type="NCBI Taxonomy" id="1168545"/>
    <lineage>
        <taxon>Eukaryota</taxon>
        <taxon>Fungi</taxon>
        <taxon>Dikarya</taxon>
        <taxon>Ascomycota</taxon>
        <taxon>Pezizomycotina</taxon>
        <taxon>Dothideomycetes</taxon>
        <taxon>Pleosporomycetidae</taxon>
        <taxon>Pleosporales</taxon>
        <taxon>Massarineae</taxon>
        <taxon>Lentitheciaceae</taxon>
        <taxon>Lentithecium</taxon>
    </lineage>
</organism>
<feature type="compositionally biased region" description="Pro residues" evidence="1">
    <location>
        <begin position="428"/>
        <end position="437"/>
    </location>
</feature>
<sequence>MSSAQGQTGGSRGGPPYAPQNASLGGLPDTLPDIPATAVFLLLYVIFAATHMKILKMNKARGHKFNFSGALFGFCAIRVVTMSLRIAWARHARNVSLGIAAQVFVYVGTIILYIVNWFFAQRVVRAQHPRFGWSKPCRILFRAAIGCLILSLIMLVIGAIQQFFTQDANTLRIDRNLQLTGQTYFAVLCFAPIIVVLLSLIFPRRGTEKFGAGRLRNNITILLIATAILSAGQIFRAVSAWLPPTPLRNAQGQIIEPPWYYSKACFYTFNFTTEFLVILFYAIIRVDLRFHVPDGSNKPGDYSNKVKTLPKDRDSTYTIDVVGKEKNLKRISRGDSIRSIASNQTLHQYEHSLFEDTQTLADSLRYPSSVLEIDSKSGAWKVKRASRGTSISSIPHAGSMHSNASQSNLSQSSTWDSERHTWVDGDAPPIPSLPNPDWPLRESQLPRGQIPVMEHRNRPSRSLNTPDMEKGDAIEAAIAKLEANSESNPSSPPDYDAITVAKNDRQSTSYQRNWKQQYMADRRTSELLKKHVYSPSIATASSDLPDKHDYSPSSYATAHSDLPKKHDYAAAAETTSPPKSTHSETGTSMNTEEAEREFARFSYEAPPMERSLSETERYLERR</sequence>
<feature type="transmembrane region" description="Helical" evidence="2">
    <location>
        <begin position="215"/>
        <end position="235"/>
    </location>
</feature>
<feature type="transmembrane region" description="Helical" evidence="2">
    <location>
        <begin position="184"/>
        <end position="203"/>
    </location>
</feature>
<dbReference type="InterPro" id="IPR021460">
    <property type="entry name" value="DUF3112"/>
</dbReference>
<evidence type="ECO:0000256" key="1">
    <source>
        <dbReference type="SAM" id="MobiDB-lite"/>
    </source>
</evidence>
<evidence type="ECO:0000313" key="3">
    <source>
        <dbReference type="EMBL" id="KAF2678491.1"/>
    </source>
</evidence>
<dbReference type="PANTHER" id="PTHR35184">
    <property type="entry name" value="YALI0C10208P"/>
    <property type="match status" value="1"/>
</dbReference>
<keyword evidence="2" id="KW-0472">Membrane</keyword>
<gene>
    <name evidence="3" type="ORF">K458DRAFT_348661</name>
</gene>
<feature type="compositionally biased region" description="Low complexity" evidence="1">
    <location>
        <begin position="402"/>
        <end position="413"/>
    </location>
</feature>
<feature type="region of interest" description="Disordered" evidence="1">
    <location>
        <begin position="384"/>
        <end position="449"/>
    </location>
</feature>
<feature type="region of interest" description="Disordered" evidence="1">
    <location>
        <begin position="539"/>
        <end position="622"/>
    </location>
</feature>
<protein>
    <submittedName>
        <fullName evidence="3">Uncharacterized protein</fullName>
    </submittedName>
</protein>